<evidence type="ECO:0000313" key="3">
    <source>
        <dbReference type="Proteomes" id="UP000658131"/>
    </source>
</evidence>
<dbReference type="Pfam" id="PF07784">
    <property type="entry name" value="DUF1622"/>
    <property type="match status" value="1"/>
</dbReference>
<comment type="caution">
    <text evidence="2">The sequence shown here is derived from an EMBL/GenBank/DDBJ whole genome shotgun (WGS) entry which is preliminary data.</text>
</comment>
<evidence type="ECO:0000313" key="2">
    <source>
        <dbReference type="EMBL" id="MBC8575156.1"/>
    </source>
</evidence>
<feature type="transmembrane region" description="Helical" evidence="1">
    <location>
        <begin position="12"/>
        <end position="39"/>
    </location>
</feature>
<keyword evidence="1" id="KW-0472">Membrane</keyword>
<dbReference type="EMBL" id="JACRTB010000002">
    <property type="protein sequence ID" value="MBC8575156.1"/>
    <property type="molecule type" value="Genomic_DNA"/>
</dbReference>
<keyword evidence="1" id="KW-0812">Transmembrane</keyword>
<dbReference type="Proteomes" id="UP000658131">
    <property type="component" value="Unassembled WGS sequence"/>
</dbReference>
<dbReference type="InterPro" id="IPR012427">
    <property type="entry name" value="DUF1622"/>
</dbReference>
<proteinExistence type="predicted"/>
<feature type="transmembrane region" description="Helical" evidence="1">
    <location>
        <begin position="79"/>
        <end position="98"/>
    </location>
</feature>
<name>A0ABR7NFG9_9FIRM</name>
<dbReference type="PANTHER" id="PTHR38468:SF1">
    <property type="entry name" value="SLL0939 PROTEIN"/>
    <property type="match status" value="1"/>
</dbReference>
<protein>
    <submittedName>
        <fullName evidence="2">DUF1622 domain-containing protein</fullName>
    </submittedName>
</protein>
<keyword evidence="3" id="KW-1185">Reference proteome</keyword>
<reference evidence="2 3" key="1">
    <citation type="submission" date="2020-08" db="EMBL/GenBank/DDBJ databases">
        <title>Genome public.</title>
        <authorList>
            <person name="Liu C."/>
            <person name="Sun Q."/>
        </authorList>
    </citation>
    <scope>NUCLEOTIDE SEQUENCE [LARGE SCALE GENOMIC DNA]</scope>
    <source>
        <strain evidence="2 3">BX1</strain>
    </source>
</reference>
<dbReference type="RefSeq" id="WP_262398803.1">
    <property type="nucleotide sequence ID" value="NZ_JACRTB010000002.1"/>
</dbReference>
<accession>A0ABR7NFG9</accession>
<dbReference type="PANTHER" id="PTHR38468">
    <property type="entry name" value="SLL0939 PROTEIN"/>
    <property type="match status" value="1"/>
</dbReference>
<gene>
    <name evidence="2" type="ORF">H8717_01850</name>
</gene>
<sequence>MEKLLHLMLPEIIATLELIGVLIIFGSSLKTFVLYLIWFFRGRSYPVKRELAFSLALALEYKMGAEILKTVLIRDMQEIWMLGAIIILRALLSLLIHFEMRE</sequence>
<organism evidence="2 3">
    <name type="scientific">Yanshouia hominis</name>
    <dbReference type="NCBI Taxonomy" id="2763673"/>
    <lineage>
        <taxon>Bacteria</taxon>
        <taxon>Bacillati</taxon>
        <taxon>Bacillota</taxon>
        <taxon>Clostridia</taxon>
        <taxon>Eubacteriales</taxon>
        <taxon>Oscillospiraceae</taxon>
        <taxon>Yanshouia</taxon>
    </lineage>
</organism>
<evidence type="ECO:0000256" key="1">
    <source>
        <dbReference type="SAM" id="Phobius"/>
    </source>
</evidence>
<keyword evidence="1" id="KW-1133">Transmembrane helix</keyword>